<feature type="region of interest" description="Disordered" evidence="1">
    <location>
        <begin position="1"/>
        <end position="22"/>
    </location>
</feature>
<proteinExistence type="predicted"/>
<evidence type="ECO:0000256" key="1">
    <source>
        <dbReference type="SAM" id="MobiDB-lite"/>
    </source>
</evidence>
<evidence type="ECO:0000313" key="3">
    <source>
        <dbReference type="WBParaSite" id="L893_g23288.t1"/>
    </source>
</evidence>
<protein>
    <submittedName>
        <fullName evidence="3">Uncharacterized protein</fullName>
    </submittedName>
</protein>
<sequence>MSVFPIHIQSSSSTPNLGRPRRSTDAWIKEMCRLKTGTGFIPGVEARNMSYVLWTNLVNRPLANQAMDREIQSLQDEASSGLCRNLFASVVTV</sequence>
<dbReference type="AlphaFoldDB" id="A0A1I7Z6B7"/>
<dbReference type="Proteomes" id="UP000095287">
    <property type="component" value="Unplaced"/>
</dbReference>
<reference evidence="3" key="1">
    <citation type="submission" date="2016-11" db="UniProtKB">
        <authorList>
            <consortium name="WormBaseParasite"/>
        </authorList>
    </citation>
    <scope>IDENTIFICATION</scope>
</reference>
<organism evidence="2 3">
    <name type="scientific">Steinernema glaseri</name>
    <dbReference type="NCBI Taxonomy" id="37863"/>
    <lineage>
        <taxon>Eukaryota</taxon>
        <taxon>Metazoa</taxon>
        <taxon>Ecdysozoa</taxon>
        <taxon>Nematoda</taxon>
        <taxon>Chromadorea</taxon>
        <taxon>Rhabditida</taxon>
        <taxon>Tylenchina</taxon>
        <taxon>Panagrolaimomorpha</taxon>
        <taxon>Strongyloidoidea</taxon>
        <taxon>Steinernematidae</taxon>
        <taxon>Steinernema</taxon>
    </lineage>
</organism>
<evidence type="ECO:0000313" key="2">
    <source>
        <dbReference type="Proteomes" id="UP000095287"/>
    </source>
</evidence>
<name>A0A1I7Z6B7_9BILA</name>
<dbReference type="WBParaSite" id="L893_g23288.t1">
    <property type="protein sequence ID" value="L893_g23288.t1"/>
    <property type="gene ID" value="L893_g23288"/>
</dbReference>
<accession>A0A1I7Z6B7</accession>
<keyword evidence="2" id="KW-1185">Reference proteome</keyword>